<keyword evidence="1" id="KW-0812">Transmembrane</keyword>
<evidence type="ECO:0000313" key="2">
    <source>
        <dbReference type="EMBL" id="MBI9001646.1"/>
    </source>
</evidence>
<keyword evidence="1" id="KW-1133">Transmembrane helix</keyword>
<accession>A0ABS0VXY7</accession>
<dbReference type="EMBL" id="JAEIOT010000016">
    <property type="protein sequence ID" value="MBI9001646.1"/>
    <property type="molecule type" value="Genomic_DNA"/>
</dbReference>
<keyword evidence="3" id="KW-1185">Reference proteome</keyword>
<proteinExistence type="predicted"/>
<gene>
    <name evidence="2" type="ORF">JDV76_11855</name>
</gene>
<feature type="transmembrane region" description="Helical" evidence="1">
    <location>
        <begin position="444"/>
        <end position="464"/>
    </location>
</feature>
<feature type="transmembrane region" description="Helical" evidence="1">
    <location>
        <begin position="395"/>
        <end position="415"/>
    </location>
</feature>
<comment type="caution">
    <text evidence="2">The sequence shown here is derived from an EMBL/GenBank/DDBJ whole genome shotgun (WGS) entry which is preliminary data.</text>
</comment>
<feature type="transmembrane region" description="Helical" evidence="1">
    <location>
        <begin position="366"/>
        <end position="383"/>
    </location>
</feature>
<feature type="transmembrane region" description="Helical" evidence="1">
    <location>
        <begin position="329"/>
        <end position="346"/>
    </location>
</feature>
<evidence type="ECO:0000313" key="3">
    <source>
        <dbReference type="Proteomes" id="UP000625574"/>
    </source>
</evidence>
<protein>
    <submittedName>
        <fullName evidence="2">Uncharacterized protein</fullName>
    </submittedName>
</protein>
<organism evidence="2 3">
    <name type="scientific">Corynebacterium marambiense</name>
    <dbReference type="NCBI Taxonomy" id="2765364"/>
    <lineage>
        <taxon>Bacteria</taxon>
        <taxon>Bacillati</taxon>
        <taxon>Actinomycetota</taxon>
        <taxon>Actinomycetes</taxon>
        <taxon>Mycobacteriales</taxon>
        <taxon>Corynebacteriaceae</taxon>
        <taxon>Corynebacterium</taxon>
    </lineage>
</organism>
<dbReference type="RefSeq" id="WP_198737111.1">
    <property type="nucleotide sequence ID" value="NZ_JAEIOT010000016.1"/>
</dbReference>
<reference evidence="2 3" key="1">
    <citation type="submission" date="2020-12" db="EMBL/GenBank/DDBJ databases">
        <title>Genome public.</title>
        <authorList>
            <person name="Sun Q."/>
        </authorList>
    </citation>
    <scope>NUCLEOTIDE SEQUENCE [LARGE SCALE GENOMIC DNA]</scope>
    <source>
        <strain evidence="2 3">CCM 8864</strain>
    </source>
</reference>
<sequence length="538" mass="61147">MDGYDDPSGRAVSRRIVETYVQRTKWLRRHIAVIDLSEGMSTWVLKQTFDIDVGAFCKAWGETSGSDKNDSSSDDHVYVPLSWRTKAKPYLAVDTCTADGRRLRIMSRSFNSDFSVEYFRDQVERNQWNRRCGLGYVEELSHCSWSPEVGGASPRNEIVLPEDVVAEIRESSGGGSEVSGIGQLREQKGDECAAPVILFDHLCEMHSQIVRVPKGVDFSIIKLWERFFLSTGSPSFWGNPLLEVSAFTVPFDAVKVVVPDDLRLQEIALFEHTARDDNGNSVEPISPEIEGDGSWGIYYQKGGYRSNGANGGESQYVWSLGITPRRRHFLGPAILVSALLLVSQLYQAFRQTFVVKGGLGGNDVSSELFIAVLIFTLGIVWSSRKQSVIYDRIIFPYRIALLAQTLLCSLFVLAWEQINWALVGFGHLFSEIFEKVSVPATLEMWISFIWLIWLCNFENSMFFFEFYRHVENVETTWIATVIQIVMCWTVVLLSALLFFSYVSAFVFSGRRGLDRSMYLGKRVRIIKKYLTMKKRVLQ</sequence>
<feature type="transmembrane region" description="Helical" evidence="1">
    <location>
        <begin position="476"/>
        <end position="507"/>
    </location>
</feature>
<name>A0ABS0VXY7_9CORY</name>
<evidence type="ECO:0000256" key="1">
    <source>
        <dbReference type="SAM" id="Phobius"/>
    </source>
</evidence>
<keyword evidence="1" id="KW-0472">Membrane</keyword>
<dbReference type="Proteomes" id="UP000625574">
    <property type="component" value="Unassembled WGS sequence"/>
</dbReference>